<dbReference type="Proteomes" id="UP000738431">
    <property type="component" value="Chromosome"/>
</dbReference>
<protein>
    <submittedName>
        <fullName evidence="2">HDOD domain-containing protein</fullName>
    </submittedName>
</protein>
<gene>
    <name evidence="2" type="ORF">K1X11_010280</name>
</gene>
<reference evidence="2 3" key="2">
    <citation type="submission" date="2023-12" db="EMBL/GenBank/DDBJ databases">
        <title>Description of an unclassified Opitutus bacterium of Verrucomicrobiota.</title>
        <authorList>
            <person name="Zhang D.-F."/>
        </authorList>
    </citation>
    <scope>NUCLEOTIDE SEQUENCE [LARGE SCALE GENOMIC DNA]</scope>
    <source>
        <strain evidence="2 3">WL0086</strain>
    </source>
</reference>
<organism evidence="2 3">
    <name type="scientific">Actomonas aquatica</name>
    <dbReference type="NCBI Taxonomy" id="2866162"/>
    <lineage>
        <taxon>Bacteria</taxon>
        <taxon>Pseudomonadati</taxon>
        <taxon>Verrucomicrobiota</taxon>
        <taxon>Opitutia</taxon>
        <taxon>Opitutales</taxon>
        <taxon>Opitutaceae</taxon>
        <taxon>Actomonas</taxon>
    </lineage>
</organism>
<evidence type="ECO:0000313" key="2">
    <source>
        <dbReference type="EMBL" id="WRQ89792.1"/>
    </source>
</evidence>
<dbReference type="PANTHER" id="PTHR33525">
    <property type="match status" value="1"/>
</dbReference>
<dbReference type="EMBL" id="CP139781">
    <property type="protein sequence ID" value="WRQ89792.1"/>
    <property type="molecule type" value="Genomic_DNA"/>
</dbReference>
<dbReference type="PROSITE" id="PS51833">
    <property type="entry name" value="HDOD"/>
    <property type="match status" value="1"/>
</dbReference>
<dbReference type="Pfam" id="PF08668">
    <property type="entry name" value="HDOD"/>
    <property type="match status" value="1"/>
</dbReference>
<dbReference type="InterPro" id="IPR052340">
    <property type="entry name" value="RNase_Y/CdgJ"/>
</dbReference>
<dbReference type="SUPFAM" id="SSF109604">
    <property type="entry name" value="HD-domain/PDEase-like"/>
    <property type="match status" value="1"/>
</dbReference>
<feature type="domain" description="HDOD" evidence="1">
    <location>
        <begin position="18"/>
        <end position="215"/>
    </location>
</feature>
<keyword evidence="3" id="KW-1185">Reference proteome</keyword>
<dbReference type="PANTHER" id="PTHR33525:SF3">
    <property type="entry name" value="RIBONUCLEASE Y"/>
    <property type="match status" value="1"/>
</dbReference>
<reference evidence="2 3" key="1">
    <citation type="submission" date="2021-08" db="EMBL/GenBank/DDBJ databases">
        <authorList>
            <person name="Zhang D."/>
            <person name="Zhang A."/>
            <person name="Wang L."/>
        </authorList>
    </citation>
    <scope>NUCLEOTIDE SEQUENCE [LARGE SCALE GENOMIC DNA]</scope>
    <source>
        <strain evidence="2 3">WL0086</strain>
    </source>
</reference>
<evidence type="ECO:0000313" key="3">
    <source>
        <dbReference type="Proteomes" id="UP000738431"/>
    </source>
</evidence>
<proteinExistence type="predicted"/>
<sequence length="285" mass="30979">MLAADLPSYAFERAAEKLSAGPRVFAQLVEMMLDPRTDIEGVADLLKRDAVLSARILRVANSAAVGGQASGSIADLEEALQRVGLSEVYRIAGIAVTLQSAHASLHAYGIGCQRLRENALFEAVAAEAIETVLDGQYRMAYAGGLLRNYGRLLLDRVVQLYRPHSTSYHDSPFGSLVEWERDNFRTTGAQAGADLMLAWRFPEALVLAVRHAAAPMETRSKFRLATVLNCAAAMASAAGHGLPGEDDLWEDDAQARELLGLDGDKATLAKETALGHFERWRQLMQ</sequence>
<dbReference type="InterPro" id="IPR013976">
    <property type="entry name" value="HDOD"/>
</dbReference>
<dbReference type="Gene3D" id="1.10.3210.10">
    <property type="entry name" value="Hypothetical protein af1432"/>
    <property type="match status" value="1"/>
</dbReference>
<dbReference type="RefSeq" id="WP_221032250.1">
    <property type="nucleotide sequence ID" value="NZ_CP139781.1"/>
</dbReference>
<name>A0ABZ1CEF2_9BACT</name>
<accession>A0ABZ1CEF2</accession>
<evidence type="ECO:0000259" key="1">
    <source>
        <dbReference type="PROSITE" id="PS51833"/>
    </source>
</evidence>